<dbReference type="PANTHER" id="PTHR43677:SF4">
    <property type="entry name" value="QUINONE OXIDOREDUCTASE-LIKE PROTEIN 2"/>
    <property type="match status" value="1"/>
</dbReference>
<accession>A0A2S6NI36</accession>
<dbReference type="EMBL" id="NHRY01000119">
    <property type="protein sequence ID" value="PPQ34278.1"/>
    <property type="molecule type" value="Genomic_DNA"/>
</dbReference>
<keyword evidence="3" id="KW-1185">Reference proteome</keyword>
<dbReference type="SUPFAM" id="SSF51735">
    <property type="entry name" value="NAD(P)-binding Rossmann-fold domains"/>
    <property type="match status" value="1"/>
</dbReference>
<dbReference type="Proteomes" id="UP000239724">
    <property type="component" value="Unassembled WGS sequence"/>
</dbReference>
<reference evidence="2 3" key="1">
    <citation type="journal article" date="2018" name="Arch. Microbiol.">
        <title>New insights into the metabolic potential of the phototrophic purple bacterium Rhodopila globiformis DSM 161(T) from its draft genome sequence and evidence for a vanadium-dependent nitrogenase.</title>
        <authorList>
            <person name="Imhoff J.F."/>
            <person name="Rahn T."/>
            <person name="Kunzel S."/>
            <person name="Neulinger S.C."/>
        </authorList>
    </citation>
    <scope>NUCLEOTIDE SEQUENCE [LARGE SCALE GENOMIC DNA]</scope>
    <source>
        <strain evidence="2 3">DSM 161</strain>
    </source>
</reference>
<proteinExistence type="predicted"/>
<dbReference type="Pfam" id="PF00107">
    <property type="entry name" value="ADH_zinc_N"/>
    <property type="match status" value="1"/>
</dbReference>
<dbReference type="SMART" id="SM00829">
    <property type="entry name" value="PKS_ER"/>
    <property type="match status" value="1"/>
</dbReference>
<evidence type="ECO:0000313" key="3">
    <source>
        <dbReference type="Proteomes" id="UP000239724"/>
    </source>
</evidence>
<gene>
    <name evidence="2" type="ORF">CCS01_11670</name>
</gene>
<dbReference type="InterPro" id="IPR011032">
    <property type="entry name" value="GroES-like_sf"/>
</dbReference>
<organism evidence="2 3">
    <name type="scientific">Rhodopila globiformis</name>
    <name type="common">Rhodopseudomonas globiformis</name>
    <dbReference type="NCBI Taxonomy" id="1071"/>
    <lineage>
        <taxon>Bacteria</taxon>
        <taxon>Pseudomonadati</taxon>
        <taxon>Pseudomonadota</taxon>
        <taxon>Alphaproteobacteria</taxon>
        <taxon>Acetobacterales</taxon>
        <taxon>Acetobacteraceae</taxon>
        <taxon>Rhodopila</taxon>
    </lineage>
</organism>
<dbReference type="CDD" id="cd08241">
    <property type="entry name" value="QOR1"/>
    <property type="match status" value="1"/>
</dbReference>
<feature type="domain" description="Enoyl reductase (ER)" evidence="1">
    <location>
        <begin position="10"/>
        <end position="322"/>
    </location>
</feature>
<dbReference type="SUPFAM" id="SSF50129">
    <property type="entry name" value="GroES-like"/>
    <property type="match status" value="1"/>
</dbReference>
<dbReference type="Gene3D" id="3.90.180.10">
    <property type="entry name" value="Medium-chain alcohol dehydrogenases, catalytic domain"/>
    <property type="match status" value="1"/>
</dbReference>
<name>A0A2S6NI36_RHOGL</name>
<comment type="caution">
    <text evidence="2">The sequence shown here is derived from an EMBL/GenBank/DDBJ whole genome shotgun (WGS) entry which is preliminary data.</text>
</comment>
<dbReference type="InterPro" id="IPR036291">
    <property type="entry name" value="NAD(P)-bd_dom_sf"/>
</dbReference>
<dbReference type="InterPro" id="IPR002364">
    <property type="entry name" value="Quin_OxRdtase/zeta-crystal_CS"/>
</dbReference>
<dbReference type="GO" id="GO:0008270">
    <property type="term" value="F:zinc ion binding"/>
    <property type="evidence" value="ECO:0007669"/>
    <property type="project" value="InterPro"/>
</dbReference>
<evidence type="ECO:0000259" key="1">
    <source>
        <dbReference type="SMART" id="SM00829"/>
    </source>
</evidence>
<dbReference type="GO" id="GO:0016491">
    <property type="term" value="F:oxidoreductase activity"/>
    <property type="evidence" value="ECO:0007669"/>
    <property type="project" value="InterPro"/>
</dbReference>
<dbReference type="Pfam" id="PF08240">
    <property type="entry name" value="ADH_N"/>
    <property type="match status" value="1"/>
</dbReference>
<dbReference type="Gene3D" id="3.40.50.720">
    <property type="entry name" value="NAD(P)-binding Rossmann-like Domain"/>
    <property type="match status" value="1"/>
</dbReference>
<evidence type="ECO:0000313" key="2">
    <source>
        <dbReference type="EMBL" id="PPQ34278.1"/>
    </source>
</evidence>
<dbReference type="PROSITE" id="PS01162">
    <property type="entry name" value="QOR_ZETA_CRYSTAL"/>
    <property type="match status" value="1"/>
</dbReference>
<protein>
    <submittedName>
        <fullName evidence="2">NADPH:quinone oxidoreductase</fullName>
    </submittedName>
</protein>
<dbReference type="InterPro" id="IPR020843">
    <property type="entry name" value="ER"/>
</dbReference>
<dbReference type="RefSeq" id="WP_104519032.1">
    <property type="nucleotide sequence ID" value="NZ_NHRY01000119.1"/>
</dbReference>
<dbReference type="InterPro" id="IPR051397">
    <property type="entry name" value="Zn-ADH-like_protein"/>
</dbReference>
<dbReference type="AlphaFoldDB" id="A0A2S6NI36"/>
<dbReference type="PANTHER" id="PTHR43677">
    <property type="entry name" value="SHORT-CHAIN DEHYDROGENASE/REDUCTASE"/>
    <property type="match status" value="1"/>
</dbReference>
<dbReference type="InterPro" id="IPR013154">
    <property type="entry name" value="ADH-like_N"/>
</dbReference>
<dbReference type="InterPro" id="IPR013149">
    <property type="entry name" value="ADH-like_C"/>
</dbReference>
<dbReference type="OrthoDB" id="4190732at2"/>
<sequence>MKALQCREVGPPEALILADVPPPEPAAGQVVVAVKACGIGYPDGLIIQDKYQFKPERPFAPGGEVAGTVVRLGPDVRGWAVGDEVMAFTYWGGLAEEMAIDAGRLVAKPAVMRFAEATACVMTYGTALYALEDRAALQAGETLLVLGAAGGVGSAAIQIGKALGARVIAAASTPEKAAFCRGLGADACIDYTKAEWREHLKALTGGRGVDVIFDPVGGAYAEPALRSIAWQGRYLVVGFAAGEIPRIALNLILLKGCSVVGVFWGAFFDRGGEARDRHVARLAALYEAGAIRPAVSAVYPLRDAARAIRAVMDRQATGKIVVEVGA</sequence>